<dbReference type="PANTHER" id="PTHR43280:SF32">
    <property type="entry name" value="TRANSCRIPTIONAL REGULATORY PROTEIN"/>
    <property type="match status" value="1"/>
</dbReference>
<dbReference type="InterPro" id="IPR009057">
    <property type="entry name" value="Homeodomain-like_sf"/>
</dbReference>
<keyword evidence="3" id="KW-0804">Transcription</keyword>
<dbReference type="GO" id="GO:0043565">
    <property type="term" value="F:sequence-specific DNA binding"/>
    <property type="evidence" value="ECO:0007669"/>
    <property type="project" value="InterPro"/>
</dbReference>
<evidence type="ECO:0000256" key="2">
    <source>
        <dbReference type="ARBA" id="ARBA00023125"/>
    </source>
</evidence>
<feature type="domain" description="HTH araC/xylS-type" evidence="4">
    <location>
        <begin position="197"/>
        <end position="295"/>
    </location>
</feature>
<proteinExistence type="predicted"/>
<evidence type="ECO:0000313" key="6">
    <source>
        <dbReference type="Proteomes" id="UP000278288"/>
    </source>
</evidence>
<evidence type="ECO:0000256" key="1">
    <source>
        <dbReference type="ARBA" id="ARBA00023015"/>
    </source>
</evidence>
<keyword evidence="2" id="KW-0238">DNA-binding</keyword>
<dbReference type="EMBL" id="CP033923">
    <property type="protein sequence ID" value="AZA93608.1"/>
    <property type="molecule type" value="Genomic_DNA"/>
</dbReference>
<name>A0AAD0YSW6_CHRNA</name>
<dbReference type="AlphaFoldDB" id="A0AAD0YSW6"/>
<evidence type="ECO:0000256" key="3">
    <source>
        <dbReference type="ARBA" id="ARBA00023163"/>
    </source>
</evidence>
<gene>
    <name evidence="5" type="ORF">EG343_24880</name>
</gene>
<reference evidence="5 6" key="1">
    <citation type="submission" date="2018-11" db="EMBL/GenBank/DDBJ databases">
        <title>Proposal to divide the Flavobacteriaceae and reorganize its genera based on Amino Acid Identity values calculated from whole genome sequences.</title>
        <authorList>
            <person name="Nicholson A.C."/>
            <person name="Gulvik C.A."/>
            <person name="Whitney A.M."/>
            <person name="Humrighouse B.W."/>
            <person name="Bell M."/>
            <person name="Holmes B."/>
            <person name="Steigerwalt A.G."/>
            <person name="Villarma A."/>
            <person name="Sheth M."/>
            <person name="Batra D."/>
            <person name="Pryor J."/>
            <person name="Bernardet J.-F."/>
            <person name="Hugo C."/>
            <person name="Kampfer P."/>
            <person name="Newman J."/>
            <person name="McQuiston J.R."/>
        </authorList>
    </citation>
    <scope>NUCLEOTIDE SEQUENCE [LARGE SCALE GENOMIC DNA]</scope>
    <source>
        <strain evidence="5 6">G0041</strain>
    </source>
</reference>
<dbReference type="GO" id="GO:0003700">
    <property type="term" value="F:DNA-binding transcription factor activity"/>
    <property type="evidence" value="ECO:0007669"/>
    <property type="project" value="InterPro"/>
</dbReference>
<dbReference type="Gene3D" id="1.10.10.60">
    <property type="entry name" value="Homeodomain-like"/>
    <property type="match status" value="1"/>
</dbReference>
<dbReference type="PROSITE" id="PS01124">
    <property type="entry name" value="HTH_ARAC_FAMILY_2"/>
    <property type="match status" value="1"/>
</dbReference>
<evidence type="ECO:0000313" key="5">
    <source>
        <dbReference type="EMBL" id="AZA93608.1"/>
    </source>
</evidence>
<organism evidence="5 6">
    <name type="scientific">Chryseobacterium nakagawai</name>
    <dbReference type="NCBI Taxonomy" id="1241982"/>
    <lineage>
        <taxon>Bacteria</taxon>
        <taxon>Pseudomonadati</taxon>
        <taxon>Bacteroidota</taxon>
        <taxon>Flavobacteriia</taxon>
        <taxon>Flavobacteriales</taxon>
        <taxon>Weeksellaceae</taxon>
        <taxon>Chryseobacterium group</taxon>
        <taxon>Chryseobacterium</taxon>
    </lineage>
</organism>
<dbReference type="SUPFAM" id="SSF46689">
    <property type="entry name" value="Homeodomain-like"/>
    <property type="match status" value="1"/>
</dbReference>
<keyword evidence="6" id="KW-1185">Reference proteome</keyword>
<dbReference type="Pfam" id="PF12833">
    <property type="entry name" value="HTH_18"/>
    <property type="match status" value="1"/>
</dbReference>
<protein>
    <submittedName>
        <fullName evidence="5">AraC family transcriptional regulator</fullName>
    </submittedName>
</protein>
<sequence length="297" mass="34448">MNNVKNIPSLKIDDLILSSVNRWKAKGFFIHSQNIHETFNSYPCRSDYYAIGICTSGYAKIMVNGEILNYDKNSFAILLPNTVSKVLEISKDYSAMSIYFEKDFLLTDLSLYQLEKYHSLNYKGVPRIKIANQEMDLIVEYIERLQSKMEDMGHLFRDIIIKNQIISLINELEHIYLSNYCKNLSIAPIQGKEKLLNEFKDLLRKHFKREHYTSFYANSLSITTKYLNELLKESTGKTTKAWINDALLTEAKILLRTGSFNISEVCTILEYDNLEVFSRFFKKNTGISPSKFKNGSN</sequence>
<dbReference type="PANTHER" id="PTHR43280">
    <property type="entry name" value="ARAC-FAMILY TRANSCRIPTIONAL REGULATOR"/>
    <property type="match status" value="1"/>
</dbReference>
<dbReference type="InterPro" id="IPR018060">
    <property type="entry name" value="HTH_AraC"/>
</dbReference>
<keyword evidence="1" id="KW-0805">Transcription regulation</keyword>
<evidence type="ECO:0000259" key="4">
    <source>
        <dbReference type="PROSITE" id="PS01124"/>
    </source>
</evidence>
<accession>A0AAD0YSW6</accession>
<dbReference type="Proteomes" id="UP000278288">
    <property type="component" value="Chromosome"/>
</dbReference>
<dbReference type="SMART" id="SM00342">
    <property type="entry name" value="HTH_ARAC"/>
    <property type="match status" value="1"/>
</dbReference>
<dbReference type="RefSeq" id="WP_123860406.1">
    <property type="nucleotide sequence ID" value="NZ_CP033923.1"/>
</dbReference>
<dbReference type="KEGG" id="cnk:EG343_24880"/>